<comment type="caution">
    <text evidence="4">The sequence shown here is derived from an EMBL/GenBank/DDBJ whole genome shotgun (WGS) entry which is preliminary data.</text>
</comment>
<sequence length="336" mass="37303">MKKLLLLTTLPLVAFLSSFAGNEQGPREYDATGTDTVVKAAGAPKGGFKDLFESQNADGSFFNVQLNPKAVSFVQDYMEVYSNKLNNMKSWGRTYFDLIDKVLAEHKLPSELKYLAVIESELKTSATSWVGAAGPWQLMPQTARELGLRVSKKNDERRDYTKSTHAAARYLNDLYNVFNDWLLVVAAYNGGPGNVNQAIRKSGSRNFWDLQYYLPTESRNHVKKFIATHYIMEGDGGVTTMTRNERADYAVQVSEPVAVAGVQSTVVSGKYNALVIAQNLGLDAATFNKLNPAFDKQLSEKGSYELRLPADKMQAFAEARNQILEQSVKALLMAAR</sequence>
<gene>
    <name evidence="4" type="ORF">E0486_05060</name>
</gene>
<dbReference type="InterPro" id="IPR023346">
    <property type="entry name" value="Lysozyme-like_dom_sf"/>
</dbReference>
<feature type="chain" id="PRO_5020756612" evidence="2">
    <location>
        <begin position="21"/>
        <end position="336"/>
    </location>
</feature>
<dbReference type="PANTHER" id="PTHR37423">
    <property type="entry name" value="SOLUBLE LYTIC MUREIN TRANSGLYCOSYLASE-RELATED"/>
    <property type="match status" value="1"/>
</dbReference>
<evidence type="ECO:0000313" key="5">
    <source>
        <dbReference type="Proteomes" id="UP000295164"/>
    </source>
</evidence>
<organism evidence="4 5">
    <name type="scientific">Flaviaesturariibacter aridisoli</name>
    <dbReference type="NCBI Taxonomy" id="2545761"/>
    <lineage>
        <taxon>Bacteria</taxon>
        <taxon>Pseudomonadati</taxon>
        <taxon>Bacteroidota</taxon>
        <taxon>Chitinophagia</taxon>
        <taxon>Chitinophagales</taxon>
        <taxon>Chitinophagaceae</taxon>
        <taxon>Flaviaestuariibacter</taxon>
    </lineage>
</organism>
<dbReference type="OrthoDB" id="9815002at2"/>
<accession>A0A4R4E488</accession>
<evidence type="ECO:0000313" key="4">
    <source>
        <dbReference type="EMBL" id="TCZ73653.1"/>
    </source>
</evidence>
<comment type="similarity">
    <text evidence="1">Belongs to the transglycosylase Slt family.</text>
</comment>
<reference evidence="4 5" key="1">
    <citation type="submission" date="2019-03" db="EMBL/GenBank/DDBJ databases">
        <authorList>
            <person name="Kim M.K.M."/>
        </authorList>
    </citation>
    <scope>NUCLEOTIDE SEQUENCE [LARGE SCALE GENOMIC DNA]</scope>
    <source>
        <strain evidence="4 5">17J68-15</strain>
    </source>
</reference>
<proteinExistence type="inferred from homology"/>
<dbReference type="InterPro" id="IPR008258">
    <property type="entry name" value="Transglycosylase_SLT_dom_1"/>
</dbReference>
<dbReference type="SUPFAM" id="SSF53955">
    <property type="entry name" value="Lysozyme-like"/>
    <property type="match status" value="1"/>
</dbReference>
<evidence type="ECO:0000256" key="1">
    <source>
        <dbReference type="ARBA" id="ARBA00007734"/>
    </source>
</evidence>
<evidence type="ECO:0000259" key="3">
    <source>
        <dbReference type="Pfam" id="PF01464"/>
    </source>
</evidence>
<keyword evidence="5" id="KW-1185">Reference proteome</keyword>
<feature type="signal peptide" evidence="2">
    <location>
        <begin position="1"/>
        <end position="20"/>
    </location>
</feature>
<dbReference type="RefSeq" id="WP_131851058.1">
    <property type="nucleotide sequence ID" value="NZ_SKFH01000005.1"/>
</dbReference>
<evidence type="ECO:0000256" key="2">
    <source>
        <dbReference type="SAM" id="SignalP"/>
    </source>
</evidence>
<dbReference type="CDD" id="cd16894">
    <property type="entry name" value="MltD-like"/>
    <property type="match status" value="1"/>
</dbReference>
<protein>
    <submittedName>
        <fullName evidence="4">Lytic transglycosylase domain-containing protein</fullName>
    </submittedName>
</protein>
<dbReference type="EMBL" id="SKFH01000005">
    <property type="protein sequence ID" value="TCZ73653.1"/>
    <property type="molecule type" value="Genomic_DNA"/>
</dbReference>
<dbReference type="Pfam" id="PF01464">
    <property type="entry name" value="SLT"/>
    <property type="match status" value="1"/>
</dbReference>
<dbReference type="AlphaFoldDB" id="A0A4R4E488"/>
<dbReference type="Proteomes" id="UP000295164">
    <property type="component" value="Unassembled WGS sequence"/>
</dbReference>
<dbReference type="PANTHER" id="PTHR37423:SF2">
    <property type="entry name" value="MEMBRANE-BOUND LYTIC MUREIN TRANSGLYCOSYLASE C"/>
    <property type="match status" value="1"/>
</dbReference>
<keyword evidence="2" id="KW-0732">Signal</keyword>
<name>A0A4R4E488_9BACT</name>
<feature type="domain" description="Transglycosylase SLT" evidence="3">
    <location>
        <begin position="105"/>
        <end position="209"/>
    </location>
</feature>
<dbReference type="Gene3D" id="1.10.530.10">
    <property type="match status" value="1"/>
</dbReference>